<evidence type="ECO:0000256" key="18">
    <source>
        <dbReference type="ARBA" id="ARBA00047899"/>
    </source>
</evidence>
<sequence length="552" mass="63331">MSGSITGTSLPVDRMMDSQTPHSTSPRSNAWAKPVSPSQTSSLADVMSEQLVSQLHNSDKKHPGRFALVSEVSEKVNPADFQTSLTEEEQNDAMIAQMLQYELDLEHDEMIQRKERHYNGPSKVSVSMVHHRRLHPSESHDELDPIHDFPEPDMTPGKLPQIGARGYIGKGKDIVTKHDADICGRRNADRVMANFPPNFATGDDFLHDSKIPNKIFNELKVHSLQQDRRGHRVKDKKDDVATATMAVDPRTRLILFKMVSGEVLKAINGVVATGKESVVLHAVGGTHDHQPLPEECAIKVYKTTLNEFRNRGPYIRNDYRFQERFSKLNPRKIVRFWAEKEMLNLKRMTENDIPCPKPLLLRKHVLVMEFLGTHQTAAPRLKDAVLSPQLRKRAYEETCQIMRRMYTDCRLIHADFSEYNLIWHDDRVWVIDVSQSVEPAHPRALEFLYRDCSNVYNFFSRSGVEVLSIKDLFKSITNIELEGSGQDLIAEFERLSGKSKEKPHKFDADVEKANFDYLYLMAEHERERASEDHEDDWEIVDDDEDESDTDSD</sequence>
<dbReference type="SUPFAM" id="SSF56112">
    <property type="entry name" value="Protein kinase-like (PK-like)"/>
    <property type="match status" value="1"/>
</dbReference>
<dbReference type="GO" id="GO:0042254">
    <property type="term" value="P:ribosome biogenesis"/>
    <property type="evidence" value="ECO:0007669"/>
    <property type="project" value="UniProtKB-KW"/>
</dbReference>
<keyword evidence="7 22" id="KW-0723">Serine/threonine-protein kinase</keyword>
<dbReference type="InterPro" id="IPR011009">
    <property type="entry name" value="Kinase-like_dom_sf"/>
</dbReference>
<dbReference type="SMART" id="SM00090">
    <property type="entry name" value="RIO"/>
    <property type="match status" value="1"/>
</dbReference>
<keyword evidence="17" id="KW-0051">Antiviral defense</keyword>
<evidence type="ECO:0000256" key="17">
    <source>
        <dbReference type="ARBA" id="ARBA00023118"/>
    </source>
</evidence>
<comment type="similarity">
    <text evidence="3 22">Belongs to the protein kinase superfamily. RIO-type Ser/Thr kinase family.</text>
</comment>
<dbReference type="GO" id="GO:0051607">
    <property type="term" value="P:defense response to virus"/>
    <property type="evidence" value="ECO:0007669"/>
    <property type="project" value="UniProtKB-KW"/>
</dbReference>
<dbReference type="InterPro" id="IPR018934">
    <property type="entry name" value="RIO_dom"/>
</dbReference>
<evidence type="ECO:0000259" key="24">
    <source>
        <dbReference type="SMART" id="SM00090"/>
    </source>
</evidence>
<comment type="subcellular location">
    <subcellularLocation>
        <location evidence="2">Cytoplasm</location>
    </subcellularLocation>
</comment>
<evidence type="ECO:0000256" key="9">
    <source>
        <dbReference type="ARBA" id="ARBA00022588"/>
    </source>
</evidence>
<evidence type="ECO:0000256" key="5">
    <source>
        <dbReference type="ARBA" id="ARBA00022490"/>
    </source>
</evidence>
<dbReference type="OrthoDB" id="205248at2759"/>
<dbReference type="PROSITE" id="PS01245">
    <property type="entry name" value="RIO1"/>
    <property type="match status" value="1"/>
</dbReference>
<reference evidence="25 26" key="1">
    <citation type="journal article" date="2016" name="Nat. Commun.">
        <title>Extremotolerant tardigrade genome and improved radiotolerance of human cultured cells by tardigrade-unique protein.</title>
        <authorList>
            <person name="Hashimoto T."/>
            <person name="Horikawa D.D."/>
            <person name="Saito Y."/>
            <person name="Kuwahara H."/>
            <person name="Kozuka-Hata H."/>
            <person name="Shin-I T."/>
            <person name="Minakuchi Y."/>
            <person name="Ohishi K."/>
            <person name="Motoyama A."/>
            <person name="Aizu T."/>
            <person name="Enomoto A."/>
            <person name="Kondo K."/>
            <person name="Tanaka S."/>
            <person name="Hara Y."/>
            <person name="Koshikawa S."/>
            <person name="Sagara H."/>
            <person name="Miura T."/>
            <person name="Yokobori S."/>
            <person name="Miyagawa K."/>
            <person name="Suzuki Y."/>
            <person name="Kubo T."/>
            <person name="Oyama M."/>
            <person name="Kohara Y."/>
            <person name="Fujiyama A."/>
            <person name="Arakawa K."/>
            <person name="Katayama T."/>
            <person name="Toyoda A."/>
            <person name="Kunieda T."/>
        </authorList>
    </citation>
    <scope>NUCLEOTIDE SEQUENCE [LARGE SCALE GENOMIC DNA]</scope>
    <source>
        <strain evidence="25 26">YOKOZUNA-1</strain>
    </source>
</reference>
<dbReference type="PANTHER" id="PTHR45723">
    <property type="entry name" value="SERINE/THREONINE-PROTEIN KINASE RIO1"/>
    <property type="match status" value="1"/>
</dbReference>
<comment type="catalytic activity">
    <reaction evidence="18 22">
        <text>L-threonyl-[protein] + ATP = O-phospho-L-threonyl-[protein] + ADP + H(+)</text>
        <dbReference type="Rhea" id="RHEA:46608"/>
        <dbReference type="Rhea" id="RHEA-COMP:11060"/>
        <dbReference type="Rhea" id="RHEA-COMP:11605"/>
        <dbReference type="ChEBI" id="CHEBI:15378"/>
        <dbReference type="ChEBI" id="CHEBI:30013"/>
        <dbReference type="ChEBI" id="CHEBI:30616"/>
        <dbReference type="ChEBI" id="CHEBI:61977"/>
        <dbReference type="ChEBI" id="CHEBI:456216"/>
        <dbReference type="EC" id="2.7.11.1"/>
    </reaction>
</comment>
<keyword evidence="15 22" id="KW-0460">Magnesium</keyword>
<dbReference type="GO" id="GO:0005524">
    <property type="term" value="F:ATP binding"/>
    <property type="evidence" value="ECO:0007669"/>
    <property type="project" value="UniProtKB-UniRule"/>
</dbReference>
<feature type="region of interest" description="Disordered" evidence="23">
    <location>
        <begin position="1"/>
        <end position="43"/>
    </location>
</feature>
<dbReference type="InterPro" id="IPR000687">
    <property type="entry name" value="RIO_kinase"/>
</dbReference>
<evidence type="ECO:0000256" key="10">
    <source>
        <dbReference type="ARBA" id="ARBA00022679"/>
    </source>
</evidence>
<dbReference type="STRING" id="947166.A0A1D1W2M8"/>
<keyword evidence="5" id="KW-0963">Cytoplasm</keyword>
<evidence type="ECO:0000256" key="20">
    <source>
        <dbReference type="ARBA" id="ARBA00064322"/>
    </source>
</evidence>
<evidence type="ECO:0000256" key="12">
    <source>
        <dbReference type="ARBA" id="ARBA00022741"/>
    </source>
</evidence>
<feature type="compositionally biased region" description="Acidic residues" evidence="23">
    <location>
        <begin position="532"/>
        <end position="552"/>
    </location>
</feature>
<feature type="compositionally biased region" description="Polar residues" evidence="23">
    <location>
        <begin position="17"/>
        <end position="28"/>
    </location>
</feature>
<keyword evidence="10 22" id="KW-0808">Transferase</keyword>
<dbReference type="PIRSF" id="PIRSF038146">
    <property type="entry name" value="Ser/Thr_PK_RIO3"/>
    <property type="match status" value="1"/>
</dbReference>
<evidence type="ECO:0000256" key="16">
    <source>
        <dbReference type="ARBA" id="ARBA00022859"/>
    </source>
</evidence>
<evidence type="ECO:0000256" key="14">
    <source>
        <dbReference type="ARBA" id="ARBA00022840"/>
    </source>
</evidence>
<evidence type="ECO:0000256" key="7">
    <source>
        <dbReference type="ARBA" id="ARBA00022527"/>
    </source>
</evidence>
<evidence type="ECO:0000256" key="4">
    <source>
        <dbReference type="ARBA" id="ARBA00012513"/>
    </source>
</evidence>
<dbReference type="FunFam" id="3.30.200.20:FF:000200">
    <property type="entry name" value="Serine/threonine-protein kinase RIO3"/>
    <property type="match status" value="1"/>
</dbReference>
<proteinExistence type="inferred from homology"/>
<evidence type="ECO:0000256" key="3">
    <source>
        <dbReference type="ARBA" id="ARBA00009196"/>
    </source>
</evidence>
<accession>A0A1D1W2M8</accession>
<keyword evidence="26" id="KW-1185">Reference proteome</keyword>
<evidence type="ECO:0000256" key="21">
    <source>
        <dbReference type="ARBA" id="ARBA00068351"/>
    </source>
</evidence>
<evidence type="ECO:0000256" key="22">
    <source>
        <dbReference type="PIRNR" id="PIRNR038146"/>
    </source>
</evidence>
<dbReference type="Gene3D" id="3.30.200.20">
    <property type="entry name" value="Phosphorylase Kinase, domain 1"/>
    <property type="match status" value="1"/>
</dbReference>
<evidence type="ECO:0000256" key="23">
    <source>
        <dbReference type="SAM" id="MobiDB-lite"/>
    </source>
</evidence>
<protein>
    <recommendedName>
        <fullName evidence="21 22">Serine/threonine-protein kinase RIO3</fullName>
        <ecNumber evidence="4 22">2.7.11.1</ecNumber>
    </recommendedName>
</protein>
<dbReference type="InterPro" id="IPR051272">
    <property type="entry name" value="RIO-type_Ser/Thr_kinase"/>
</dbReference>
<dbReference type="InterPro" id="IPR018935">
    <property type="entry name" value="RIO_kinase_CS"/>
</dbReference>
<dbReference type="Pfam" id="PF01163">
    <property type="entry name" value="RIO1"/>
    <property type="match status" value="1"/>
</dbReference>
<comment type="subunit">
    <text evidence="20">Interacts with CASP10. Interacts with IRF3; RIOK3 probably mediates the interaction of TBK1 with IRF3. Associated with 40S pre-ribosomal particles.</text>
</comment>
<gene>
    <name evidence="25" type="primary">RvY_15724-1</name>
    <name evidence="25" type="synonym">RvY_15724.1</name>
    <name evidence="25" type="ORF">RvY_15724</name>
</gene>
<keyword evidence="11 22" id="KW-0479">Metal-binding</keyword>
<comment type="cofactor">
    <cofactor evidence="1 22">
        <name>Mg(2+)</name>
        <dbReference type="ChEBI" id="CHEBI:18420"/>
    </cofactor>
</comment>
<evidence type="ECO:0000256" key="19">
    <source>
        <dbReference type="ARBA" id="ARBA00048679"/>
    </source>
</evidence>
<feature type="region of interest" description="Disordered" evidence="23">
    <location>
        <begin position="526"/>
        <end position="552"/>
    </location>
</feature>
<keyword evidence="13 22" id="KW-0418">Kinase</keyword>
<evidence type="ECO:0000256" key="2">
    <source>
        <dbReference type="ARBA" id="ARBA00004496"/>
    </source>
</evidence>
<dbReference type="GO" id="GO:0004674">
    <property type="term" value="F:protein serine/threonine kinase activity"/>
    <property type="evidence" value="ECO:0007669"/>
    <property type="project" value="UniProtKB-UniRule"/>
</dbReference>
<dbReference type="EC" id="2.7.11.1" evidence="4 22"/>
<evidence type="ECO:0000256" key="6">
    <source>
        <dbReference type="ARBA" id="ARBA00022517"/>
    </source>
</evidence>
<evidence type="ECO:0000256" key="11">
    <source>
        <dbReference type="ARBA" id="ARBA00022723"/>
    </source>
</evidence>
<dbReference type="AlphaFoldDB" id="A0A1D1W2M8"/>
<evidence type="ECO:0000256" key="1">
    <source>
        <dbReference type="ARBA" id="ARBA00001946"/>
    </source>
</evidence>
<dbReference type="GO" id="GO:0005737">
    <property type="term" value="C:cytoplasm"/>
    <property type="evidence" value="ECO:0007669"/>
    <property type="project" value="UniProtKB-SubCell"/>
</dbReference>
<evidence type="ECO:0000313" key="26">
    <source>
        <dbReference type="Proteomes" id="UP000186922"/>
    </source>
</evidence>
<keyword evidence="9" id="KW-0399">Innate immunity</keyword>
<keyword evidence="8" id="KW-0597">Phosphoprotein</keyword>
<feature type="domain" description="RIO kinase" evidence="24">
    <location>
        <begin position="236"/>
        <end position="478"/>
    </location>
</feature>
<comment type="caution">
    <text evidence="25">The sequence shown here is derived from an EMBL/GenBank/DDBJ whole genome shotgun (WGS) entry which is preliminary data.</text>
</comment>
<organism evidence="25 26">
    <name type="scientific">Ramazzottius varieornatus</name>
    <name type="common">Water bear</name>
    <name type="synonym">Tardigrade</name>
    <dbReference type="NCBI Taxonomy" id="947166"/>
    <lineage>
        <taxon>Eukaryota</taxon>
        <taxon>Metazoa</taxon>
        <taxon>Ecdysozoa</taxon>
        <taxon>Tardigrada</taxon>
        <taxon>Eutardigrada</taxon>
        <taxon>Parachela</taxon>
        <taxon>Hypsibioidea</taxon>
        <taxon>Ramazzottiidae</taxon>
        <taxon>Ramazzottius</taxon>
    </lineage>
</organism>
<dbReference type="InterPro" id="IPR017406">
    <property type="entry name" value="Ser/Thr_kinase_Rio3"/>
</dbReference>
<keyword evidence="14" id="KW-0067">ATP-binding</keyword>
<comment type="catalytic activity">
    <reaction evidence="19 22">
        <text>L-seryl-[protein] + ATP = O-phospho-L-seryl-[protein] + ADP + H(+)</text>
        <dbReference type="Rhea" id="RHEA:17989"/>
        <dbReference type="Rhea" id="RHEA-COMP:9863"/>
        <dbReference type="Rhea" id="RHEA-COMP:11604"/>
        <dbReference type="ChEBI" id="CHEBI:15378"/>
        <dbReference type="ChEBI" id="CHEBI:29999"/>
        <dbReference type="ChEBI" id="CHEBI:30616"/>
        <dbReference type="ChEBI" id="CHEBI:83421"/>
        <dbReference type="ChEBI" id="CHEBI:456216"/>
        <dbReference type="EC" id="2.7.11.1"/>
    </reaction>
</comment>
<name>A0A1D1W2M8_RAMVA</name>
<dbReference type="EMBL" id="BDGG01000012">
    <property type="protein sequence ID" value="GAV05624.1"/>
    <property type="molecule type" value="Genomic_DNA"/>
</dbReference>
<dbReference type="Proteomes" id="UP000186922">
    <property type="component" value="Unassembled WGS sequence"/>
</dbReference>
<keyword evidence="16" id="KW-0391">Immunity</keyword>
<dbReference type="GO" id="GO:0106310">
    <property type="term" value="F:protein serine kinase activity"/>
    <property type="evidence" value="ECO:0007669"/>
    <property type="project" value="RHEA"/>
</dbReference>
<dbReference type="Gene3D" id="1.10.510.10">
    <property type="entry name" value="Transferase(Phosphotransferase) domain 1"/>
    <property type="match status" value="1"/>
</dbReference>
<evidence type="ECO:0000313" key="25">
    <source>
        <dbReference type="EMBL" id="GAV05624.1"/>
    </source>
</evidence>
<evidence type="ECO:0000256" key="15">
    <source>
        <dbReference type="ARBA" id="ARBA00022842"/>
    </source>
</evidence>
<dbReference type="GO" id="GO:0045087">
    <property type="term" value="P:innate immune response"/>
    <property type="evidence" value="ECO:0007669"/>
    <property type="project" value="UniProtKB-KW"/>
</dbReference>
<keyword evidence="6" id="KW-0690">Ribosome biogenesis</keyword>
<evidence type="ECO:0000256" key="13">
    <source>
        <dbReference type="ARBA" id="ARBA00022777"/>
    </source>
</evidence>
<dbReference type="GO" id="GO:0046872">
    <property type="term" value="F:metal ion binding"/>
    <property type="evidence" value="ECO:0007669"/>
    <property type="project" value="UniProtKB-UniRule"/>
</dbReference>
<evidence type="ECO:0000256" key="8">
    <source>
        <dbReference type="ARBA" id="ARBA00022553"/>
    </source>
</evidence>
<keyword evidence="12 22" id="KW-0547">Nucleotide-binding</keyword>